<protein>
    <recommendedName>
        <fullName evidence="4">Holin</fullName>
    </recommendedName>
</protein>
<keyword evidence="1" id="KW-1133">Transmembrane helix</keyword>
<gene>
    <name evidence="2" type="ORF">E8K88_02500</name>
</gene>
<dbReference type="Proteomes" id="UP000306236">
    <property type="component" value="Unassembled WGS sequence"/>
</dbReference>
<proteinExistence type="predicted"/>
<keyword evidence="1" id="KW-0472">Membrane</keyword>
<name>A0A4S5BTC9_9BURK</name>
<keyword evidence="1" id="KW-0812">Transmembrane</keyword>
<dbReference type="AlphaFoldDB" id="A0A4S5BTC9"/>
<keyword evidence="3" id="KW-1185">Reference proteome</keyword>
<feature type="transmembrane region" description="Helical" evidence="1">
    <location>
        <begin position="53"/>
        <end position="71"/>
    </location>
</feature>
<evidence type="ECO:0008006" key="4">
    <source>
        <dbReference type="Google" id="ProtNLM"/>
    </source>
</evidence>
<dbReference type="OrthoDB" id="8912690at2"/>
<evidence type="ECO:0000313" key="2">
    <source>
        <dbReference type="EMBL" id="THJ36154.1"/>
    </source>
</evidence>
<dbReference type="EMBL" id="SSWX01000002">
    <property type="protein sequence ID" value="THJ36154.1"/>
    <property type="molecule type" value="Genomic_DNA"/>
</dbReference>
<sequence>MKKVLAAFLALIGIHQHLTAEQKQDLANAAWQASPAAAATGVTKAWGLPLSEWLVLASIAFIALQAFYLIWKWRRDYVRTQERRADRERLAAMARAPAAVSDTDLCGLETRE</sequence>
<evidence type="ECO:0000256" key="1">
    <source>
        <dbReference type="SAM" id="Phobius"/>
    </source>
</evidence>
<comment type="caution">
    <text evidence="2">The sequence shown here is derived from an EMBL/GenBank/DDBJ whole genome shotgun (WGS) entry which is preliminary data.</text>
</comment>
<accession>A0A4S5BTC9</accession>
<evidence type="ECO:0000313" key="3">
    <source>
        <dbReference type="Proteomes" id="UP000306236"/>
    </source>
</evidence>
<dbReference type="RefSeq" id="WP_136405060.1">
    <property type="nucleotide sequence ID" value="NZ_SSWX01000002.1"/>
</dbReference>
<organism evidence="2 3">
    <name type="scientific">Lampropedia aestuarii</name>
    <dbReference type="NCBI Taxonomy" id="2562762"/>
    <lineage>
        <taxon>Bacteria</taxon>
        <taxon>Pseudomonadati</taxon>
        <taxon>Pseudomonadota</taxon>
        <taxon>Betaproteobacteria</taxon>
        <taxon>Burkholderiales</taxon>
        <taxon>Comamonadaceae</taxon>
        <taxon>Lampropedia</taxon>
    </lineage>
</organism>
<reference evidence="2 3" key="1">
    <citation type="submission" date="2019-04" db="EMBL/GenBank/DDBJ databases">
        <title>Lampropedia sp YIM MLB12 draf genome.</title>
        <authorList>
            <person name="Wang Y.-X."/>
        </authorList>
    </citation>
    <scope>NUCLEOTIDE SEQUENCE [LARGE SCALE GENOMIC DNA]</scope>
    <source>
        <strain evidence="2 3">YIM MLB12</strain>
    </source>
</reference>